<evidence type="ECO:0000313" key="3">
    <source>
        <dbReference type="Proteomes" id="UP001195483"/>
    </source>
</evidence>
<reference evidence="2" key="3">
    <citation type="submission" date="2023-05" db="EMBL/GenBank/DDBJ databases">
        <authorList>
            <person name="Smith C.H."/>
        </authorList>
    </citation>
    <scope>NUCLEOTIDE SEQUENCE</scope>
    <source>
        <strain evidence="2">CHS0354</strain>
        <tissue evidence="2">Mantle</tissue>
    </source>
</reference>
<dbReference type="InterPro" id="IPR043502">
    <property type="entry name" value="DNA/RNA_pol_sf"/>
</dbReference>
<evidence type="ECO:0000259" key="1">
    <source>
        <dbReference type="Pfam" id="PF17919"/>
    </source>
</evidence>
<dbReference type="AlphaFoldDB" id="A0AAE0TFW1"/>
<organism evidence="2 3">
    <name type="scientific">Potamilus streckersoni</name>
    <dbReference type="NCBI Taxonomy" id="2493646"/>
    <lineage>
        <taxon>Eukaryota</taxon>
        <taxon>Metazoa</taxon>
        <taxon>Spiralia</taxon>
        <taxon>Lophotrochozoa</taxon>
        <taxon>Mollusca</taxon>
        <taxon>Bivalvia</taxon>
        <taxon>Autobranchia</taxon>
        <taxon>Heteroconchia</taxon>
        <taxon>Palaeoheterodonta</taxon>
        <taxon>Unionida</taxon>
        <taxon>Unionoidea</taxon>
        <taxon>Unionidae</taxon>
        <taxon>Ambleminae</taxon>
        <taxon>Lampsilini</taxon>
        <taxon>Potamilus</taxon>
    </lineage>
</organism>
<dbReference type="EMBL" id="JAEAOA010001729">
    <property type="protein sequence ID" value="KAK3609635.1"/>
    <property type="molecule type" value="Genomic_DNA"/>
</dbReference>
<accession>A0AAE0TFW1</accession>
<reference evidence="2" key="2">
    <citation type="journal article" date="2021" name="Genome Biol. Evol.">
        <title>Developing a high-quality reference genome for a parasitic bivalve with doubly uniparental inheritance (Bivalvia: Unionida).</title>
        <authorList>
            <person name="Smith C.H."/>
        </authorList>
    </citation>
    <scope>NUCLEOTIDE SEQUENCE</scope>
    <source>
        <strain evidence="2">CHS0354</strain>
        <tissue evidence="2">Mantle</tissue>
    </source>
</reference>
<proteinExistence type="predicted"/>
<reference evidence="2" key="1">
    <citation type="journal article" date="2021" name="Genome Biol. Evol.">
        <title>A High-Quality Reference Genome for a Parasitic Bivalve with Doubly Uniparental Inheritance (Bivalvia: Unionida).</title>
        <authorList>
            <person name="Smith C.H."/>
        </authorList>
    </citation>
    <scope>NUCLEOTIDE SEQUENCE</scope>
    <source>
        <strain evidence="2">CHS0354</strain>
    </source>
</reference>
<comment type="caution">
    <text evidence="2">The sequence shown here is derived from an EMBL/GenBank/DDBJ whole genome shotgun (WGS) entry which is preliminary data.</text>
</comment>
<gene>
    <name evidence="2" type="ORF">CHS0354_028836</name>
</gene>
<dbReference type="Proteomes" id="UP001195483">
    <property type="component" value="Unassembled WGS sequence"/>
</dbReference>
<dbReference type="InterPro" id="IPR041577">
    <property type="entry name" value="RT_RNaseH_2"/>
</dbReference>
<protein>
    <recommendedName>
        <fullName evidence="1">Reverse transcriptase/retrotransposon-derived protein RNase H-like domain-containing protein</fullName>
    </recommendedName>
</protein>
<name>A0AAE0TFW1_9BIVA</name>
<evidence type="ECO:0000313" key="2">
    <source>
        <dbReference type="EMBL" id="KAK3609635.1"/>
    </source>
</evidence>
<feature type="domain" description="Reverse transcriptase/retrotransposon-derived protein RNase H-like" evidence="1">
    <location>
        <begin position="32"/>
        <end position="72"/>
    </location>
</feature>
<dbReference type="Pfam" id="PF17919">
    <property type="entry name" value="RT_RNaseH_2"/>
    <property type="match status" value="1"/>
</dbReference>
<sequence length="85" mass="9373">MEEKSGSQITKKVETGKTEFKSYQSKCTRPLNKVIAVPNFIHPLILDTDASGEAIGAVLSQNIDGKERLVTFLWSLPGQDRTPVL</sequence>
<dbReference type="SUPFAM" id="SSF56672">
    <property type="entry name" value="DNA/RNA polymerases"/>
    <property type="match status" value="1"/>
</dbReference>
<keyword evidence="3" id="KW-1185">Reference proteome</keyword>